<keyword evidence="2" id="KW-1133">Transmembrane helix</keyword>
<protein>
    <recommendedName>
        <fullName evidence="3">G domain-containing protein</fullName>
    </recommendedName>
</protein>
<dbReference type="PANTHER" id="PTHR43681">
    <property type="entry name" value="TRANSMEMBRANE GTPASE FZO"/>
    <property type="match status" value="1"/>
</dbReference>
<dbReference type="RefSeq" id="WP_027842867.1">
    <property type="nucleotide sequence ID" value="NZ_LMTZ01000103.1"/>
</dbReference>
<proteinExistence type="predicted"/>
<dbReference type="Proteomes" id="UP000053372">
    <property type="component" value="Unassembled WGS sequence"/>
</dbReference>
<evidence type="ECO:0000313" key="5">
    <source>
        <dbReference type="Proteomes" id="UP000053372"/>
    </source>
</evidence>
<keyword evidence="5" id="KW-1185">Reference proteome</keyword>
<evidence type="ECO:0000256" key="2">
    <source>
        <dbReference type="SAM" id="Phobius"/>
    </source>
</evidence>
<dbReference type="PANTHER" id="PTHR43681:SF1">
    <property type="entry name" value="SARCALUMENIN"/>
    <property type="match status" value="1"/>
</dbReference>
<sequence length="577" mass="66134">MSNQIVDRVLQKYRSDLDGLLDRMQQLAADINNLELQRTADSLRKNINEPFLFVVVGEVKAGKSSFVNALLEAEVCATDIEPCTDSIQQIVYARNKFVREVEPNLRKIGLPINILKDISIVDTPGTNTVIKEHQVITERYIPNSDLTFFVLFAKNPYQKSAWDFLDYVSAQWRKKVVFVLQQKDLLRSTDLVKNIERVKEYAHQKQIQSPIVFATSAELEFNDEQENSGFKEIREYIKNIVSSGESYKIKLRTVSQTTQKIIEALNDDIQRLGLQLSSDKQTVENIKNKIEAGKKRSGFEINNLVQLLCTRYENISARIKREFRDSFSVFTVIRRSFIGLFKKDASMQAWIEEFKKRCELELKSSLEEISREGAQHFVDGIRQLLEGLSQDLSNIKTDRIQSNNISIKILERRQEVIESVKLKVEQLLSDEGFVNSLNSNADNMTVEIVGGAFAAVGGMILNVIEFAIADAILNAVGFAFAGVGVVVFAVGIAWQRRRIIKKFEDALDNEQDKFQSDVTARLNQKLNIIYEEVERIFVEFYDYVEREEQAIAPVLNKYKIIQKDANELERDMAIRLK</sequence>
<feature type="domain" description="G" evidence="3">
    <location>
        <begin position="54"/>
        <end position="181"/>
    </location>
</feature>
<keyword evidence="1" id="KW-0175">Coiled coil</keyword>
<feature type="transmembrane region" description="Helical" evidence="2">
    <location>
        <begin position="475"/>
        <end position="494"/>
    </location>
</feature>
<comment type="caution">
    <text evidence="4">The sequence shown here is derived from an EMBL/GenBank/DDBJ whole genome shotgun (WGS) entry which is preliminary data.</text>
</comment>
<dbReference type="OrthoDB" id="3650305at2"/>
<dbReference type="EMBL" id="LMTZ01000103">
    <property type="protein sequence ID" value="KST65853.1"/>
    <property type="molecule type" value="Genomic_DNA"/>
</dbReference>
<evidence type="ECO:0000259" key="3">
    <source>
        <dbReference type="Pfam" id="PF01926"/>
    </source>
</evidence>
<name>A0A0V7ZMT4_9CYAN</name>
<dbReference type="SUPFAM" id="SSF52540">
    <property type="entry name" value="P-loop containing nucleoside triphosphate hydrolases"/>
    <property type="match status" value="1"/>
</dbReference>
<gene>
    <name evidence="4" type="ORF">BC008_23010</name>
</gene>
<dbReference type="InterPro" id="IPR006073">
    <property type="entry name" value="GTP-bd"/>
</dbReference>
<dbReference type="InterPro" id="IPR051943">
    <property type="entry name" value="TRAFAC_Dynamin-like_GTPase"/>
</dbReference>
<accession>A0A0V7ZMT4</accession>
<evidence type="ECO:0000256" key="1">
    <source>
        <dbReference type="SAM" id="Coils"/>
    </source>
</evidence>
<dbReference type="Pfam" id="PF01926">
    <property type="entry name" value="MMR_HSR1"/>
    <property type="match status" value="1"/>
</dbReference>
<dbReference type="CDD" id="cd09912">
    <property type="entry name" value="DLP_2"/>
    <property type="match status" value="1"/>
</dbReference>
<dbReference type="AlphaFoldDB" id="A0A0V7ZMT4"/>
<feature type="coiled-coil region" evidence="1">
    <location>
        <begin position="10"/>
        <end position="37"/>
    </location>
</feature>
<dbReference type="GO" id="GO:0005525">
    <property type="term" value="F:GTP binding"/>
    <property type="evidence" value="ECO:0007669"/>
    <property type="project" value="InterPro"/>
</dbReference>
<reference evidence="4 5" key="1">
    <citation type="journal article" date="2015" name="Genome Announc.">
        <title>Draft Genome of the Euendolithic (true boring) Cyanobacterium Mastigocoleus testarum strain BC008.</title>
        <authorList>
            <person name="Guida B.S."/>
            <person name="Garcia-Pichel F."/>
        </authorList>
    </citation>
    <scope>NUCLEOTIDE SEQUENCE [LARGE SCALE GENOMIC DNA]</scope>
    <source>
        <strain evidence="4 5">BC008</strain>
    </source>
</reference>
<keyword evidence="2" id="KW-0472">Membrane</keyword>
<evidence type="ECO:0000313" key="4">
    <source>
        <dbReference type="EMBL" id="KST65853.1"/>
    </source>
</evidence>
<dbReference type="Gene3D" id="3.40.50.300">
    <property type="entry name" value="P-loop containing nucleotide triphosphate hydrolases"/>
    <property type="match status" value="1"/>
</dbReference>
<feature type="transmembrane region" description="Helical" evidence="2">
    <location>
        <begin position="448"/>
        <end position="469"/>
    </location>
</feature>
<keyword evidence="2" id="KW-0812">Transmembrane</keyword>
<dbReference type="InterPro" id="IPR027417">
    <property type="entry name" value="P-loop_NTPase"/>
</dbReference>
<organism evidence="4 5">
    <name type="scientific">Mastigocoleus testarum BC008</name>
    <dbReference type="NCBI Taxonomy" id="371196"/>
    <lineage>
        <taxon>Bacteria</taxon>
        <taxon>Bacillati</taxon>
        <taxon>Cyanobacteriota</taxon>
        <taxon>Cyanophyceae</taxon>
        <taxon>Nostocales</taxon>
        <taxon>Hapalosiphonaceae</taxon>
        <taxon>Mastigocoleus</taxon>
    </lineage>
</organism>